<gene>
    <name evidence="3" type="ORF">ElyMa_006261700</name>
</gene>
<dbReference type="GO" id="GO:0016787">
    <property type="term" value="F:hydrolase activity"/>
    <property type="evidence" value="ECO:0007669"/>
    <property type="project" value="UniProtKB-KW"/>
</dbReference>
<keyword evidence="1" id="KW-0233">DNA recombination</keyword>
<dbReference type="GO" id="GO:0005524">
    <property type="term" value="F:ATP binding"/>
    <property type="evidence" value="ECO:0007669"/>
    <property type="project" value="UniProtKB-KW"/>
</dbReference>
<keyword evidence="1" id="KW-0234">DNA repair</keyword>
<dbReference type="Gene3D" id="3.40.50.300">
    <property type="entry name" value="P-loop containing nucleotide triphosphate hydrolases"/>
    <property type="match status" value="1"/>
</dbReference>
<accession>A0AAV4HBL4</accession>
<keyword evidence="1" id="KW-0067">ATP-binding</keyword>
<protein>
    <recommendedName>
        <fullName evidence="1">ATP-dependent DNA helicase</fullName>
        <ecNumber evidence="1">5.6.2.3</ecNumber>
    </recommendedName>
</protein>
<dbReference type="EMBL" id="BMAT01012579">
    <property type="protein sequence ID" value="GFR94929.1"/>
    <property type="molecule type" value="Genomic_DNA"/>
</dbReference>
<comment type="catalytic activity">
    <reaction evidence="1">
        <text>ATP + H2O = ADP + phosphate + H(+)</text>
        <dbReference type="Rhea" id="RHEA:13065"/>
        <dbReference type="ChEBI" id="CHEBI:15377"/>
        <dbReference type="ChEBI" id="CHEBI:15378"/>
        <dbReference type="ChEBI" id="CHEBI:30616"/>
        <dbReference type="ChEBI" id="CHEBI:43474"/>
        <dbReference type="ChEBI" id="CHEBI:456216"/>
        <dbReference type="EC" id="5.6.2.3"/>
    </reaction>
</comment>
<evidence type="ECO:0000313" key="3">
    <source>
        <dbReference type="EMBL" id="GFR94929.1"/>
    </source>
</evidence>
<dbReference type="InterPro" id="IPR010285">
    <property type="entry name" value="DNA_helicase_pif1-like_DEAD"/>
</dbReference>
<keyword evidence="1" id="KW-0547">Nucleotide-binding</keyword>
<evidence type="ECO:0000313" key="4">
    <source>
        <dbReference type="Proteomes" id="UP000762676"/>
    </source>
</evidence>
<comment type="caution">
    <text evidence="3">The sequence shown here is derived from an EMBL/GenBank/DDBJ whole genome shotgun (WGS) entry which is preliminary data.</text>
</comment>
<evidence type="ECO:0000259" key="2">
    <source>
        <dbReference type="Pfam" id="PF05970"/>
    </source>
</evidence>
<keyword evidence="1" id="KW-0227">DNA damage</keyword>
<dbReference type="SUPFAM" id="SSF52540">
    <property type="entry name" value="P-loop containing nucleoside triphosphate hydrolases"/>
    <property type="match status" value="1"/>
</dbReference>
<dbReference type="EC" id="5.6.2.3" evidence="1"/>
<keyword evidence="4" id="KW-1185">Reference proteome</keyword>
<dbReference type="Pfam" id="PF05970">
    <property type="entry name" value="PIF1"/>
    <property type="match status" value="1"/>
</dbReference>
<dbReference type="PANTHER" id="PTHR10492:SF57">
    <property type="entry name" value="ATP-DEPENDENT DNA HELICASE"/>
    <property type="match status" value="1"/>
</dbReference>
<keyword evidence="1" id="KW-0378">Hydrolase</keyword>
<dbReference type="PANTHER" id="PTHR10492">
    <property type="match status" value="1"/>
</dbReference>
<dbReference type="AlphaFoldDB" id="A0AAV4HBL4"/>
<feature type="domain" description="DNA helicase Pif1-like DEAD-box helicase" evidence="2">
    <location>
        <begin position="214"/>
        <end position="383"/>
    </location>
</feature>
<organism evidence="3 4">
    <name type="scientific">Elysia marginata</name>
    <dbReference type="NCBI Taxonomy" id="1093978"/>
    <lineage>
        <taxon>Eukaryota</taxon>
        <taxon>Metazoa</taxon>
        <taxon>Spiralia</taxon>
        <taxon>Lophotrochozoa</taxon>
        <taxon>Mollusca</taxon>
        <taxon>Gastropoda</taxon>
        <taxon>Heterobranchia</taxon>
        <taxon>Euthyneura</taxon>
        <taxon>Panpulmonata</taxon>
        <taxon>Sacoglossa</taxon>
        <taxon>Placobranchoidea</taxon>
        <taxon>Plakobranchidae</taxon>
        <taxon>Elysia</taxon>
    </lineage>
</organism>
<comment type="similarity">
    <text evidence="1">Belongs to the helicase family.</text>
</comment>
<sequence length="384" mass="42709">MIHGPCGNINPTSPCMKDEKCYKKFPMPFQSRTEIGNDSYPKYKRGSPENDGNSAVKRLLWTAVKGPTSFKSLRCFRGIEQATYREACIAHGLLEQDNAHQMTLQEASVRHHPQSLRSLFAVLLVHAQPTNPKELWNEFEFPLCEDFIHQSVSRDKAKNLALIHIENMVLSMNGEALETFGLPKTDRDAPARWGIEAEYNIQHEQETVQQNRQMLTPEQTHVYNSITQSIDHNTGGIYFLDAPGGCGKPFLIKTLLAPQRSQGRIAIATASSGLAATLLPGGRMVHSTFKVPLNVTNTDQPMCSMKKGTALARLIQNAAVLIIDEVPMLHKRVIEALDRTFQDIRSSKAVIGGLLTLMCGDFRQILPVIPQGTRANIVNASLKK</sequence>
<reference evidence="3 4" key="1">
    <citation type="journal article" date="2021" name="Elife">
        <title>Chloroplast acquisition without the gene transfer in kleptoplastic sea slugs, Plakobranchus ocellatus.</title>
        <authorList>
            <person name="Maeda T."/>
            <person name="Takahashi S."/>
            <person name="Yoshida T."/>
            <person name="Shimamura S."/>
            <person name="Takaki Y."/>
            <person name="Nagai Y."/>
            <person name="Toyoda A."/>
            <person name="Suzuki Y."/>
            <person name="Arimoto A."/>
            <person name="Ishii H."/>
            <person name="Satoh N."/>
            <person name="Nishiyama T."/>
            <person name="Hasebe M."/>
            <person name="Maruyama T."/>
            <person name="Minagawa J."/>
            <person name="Obokata J."/>
            <person name="Shigenobu S."/>
        </authorList>
    </citation>
    <scope>NUCLEOTIDE SEQUENCE [LARGE SCALE GENOMIC DNA]</scope>
</reference>
<dbReference type="GO" id="GO:0043139">
    <property type="term" value="F:5'-3' DNA helicase activity"/>
    <property type="evidence" value="ECO:0007669"/>
    <property type="project" value="UniProtKB-EC"/>
</dbReference>
<keyword evidence="1 3" id="KW-0347">Helicase</keyword>
<dbReference type="GO" id="GO:0006281">
    <property type="term" value="P:DNA repair"/>
    <property type="evidence" value="ECO:0007669"/>
    <property type="project" value="UniProtKB-KW"/>
</dbReference>
<dbReference type="GO" id="GO:0006310">
    <property type="term" value="P:DNA recombination"/>
    <property type="evidence" value="ECO:0007669"/>
    <property type="project" value="UniProtKB-KW"/>
</dbReference>
<evidence type="ECO:0000256" key="1">
    <source>
        <dbReference type="RuleBase" id="RU363044"/>
    </source>
</evidence>
<dbReference type="InterPro" id="IPR027417">
    <property type="entry name" value="P-loop_NTPase"/>
</dbReference>
<dbReference type="GO" id="GO:0000723">
    <property type="term" value="P:telomere maintenance"/>
    <property type="evidence" value="ECO:0007669"/>
    <property type="project" value="InterPro"/>
</dbReference>
<comment type="cofactor">
    <cofactor evidence="1">
        <name>Mg(2+)</name>
        <dbReference type="ChEBI" id="CHEBI:18420"/>
    </cofactor>
</comment>
<name>A0AAV4HBL4_9GAST</name>
<dbReference type="Proteomes" id="UP000762676">
    <property type="component" value="Unassembled WGS sequence"/>
</dbReference>
<proteinExistence type="inferred from homology"/>